<proteinExistence type="predicted"/>
<protein>
    <recommendedName>
        <fullName evidence="4">Mfs allantoate protein</fullName>
    </recommendedName>
</protein>
<feature type="compositionally biased region" description="Acidic residues" evidence="1">
    <location>
        <begin position="189"/>
        <end position="199"/>
    </location>
</feature>
<name>A0AA35MD90_9HYPO</name>
<organism evidence="2 3">
    <name type="scientific">Clonostachys chloroleuca</name>
    <dbReference type="NCBI Taxonomy" id="1926264"/>
    <lineage>
        <taxon>Eukaryota</taxon>
        <taxon>Fungi</taxon>
        <taxon>Dikarya</taxon>
        <taxon>Ascomycota</taxon>
        <taxon>Pezizomycotina</taxon>
        <taxon>Sordariomycetes</taxon>
        <taxon>Hypocreomycetidae</taxon>
        <taxon>Hypocreales</taxon>
        <taxon>Bionectriaceae</taxon>
        <taxon>Clonostachys</taxon>
    </lineage>
</organism>
<gene>
    <name evidence="2" type="ORF">CCHLO57077_00007621</name>
</gene>
<reference evidence="2" key="1">
    <citation type="submission" date="2023-01" db="EMBL/GenBank/DDBJ databases">
        <authorList>
            <person name="Piombo E."/>
        </authorList>
    </citation>
    <scope>NUCLEOTIDE SEQUENCE</scope>
</reference>
<dbReference type="Proteomes" id="UP001160390">
    <property type="component" value="Unassembled WGS sequence"/>
</dbReference>
<feature type="region of interest" description="Disordered" evidence="1">
    <location>
        <begin position="485"/>
        <end position="506"/>
    </location>
</feature>
<feature type="compositionally biased region" description="Basic and acidic residues" evidence="1">
    <location>
        <begin position="301"/>
        <end position="314"/>
    </location>
</feature>
<accession>A0AA35MD90</accession>
<feature type="region of interest" description="Disordered" evidence="1">
    <location>
        <begin position="162"/>
        <end position="199"/>
    </location>
</feature>
<evidence type="ECO:0008006" key="4">
    <source>
        <dbReference type="Google" id="ProtNLM"/>
    </source>
</evidence>
<evidence type="ECO:0000313" key="2">
    <source>
        <dbReference type="EMBL" id="CAI6094976.1"/>
    </source>
</evidence>
<evidence type="ECO:0000313" key="3">
    <source>
        <dbReference type="Proteomes" id="UP001160390"/>
    </source>
</evidence>
<feature type="compositionally biased region" description="Basic residues" evidence="1">
    <location>
        <begin position="255"/>
        <end position="265"/>
    </location>
</feature>
<feature type="region of interest" description="Disordered" evidence="1">
    <location>
        <begin position="295"/>
        <end position="314"/>
    </location>
</feature>
<feature type="region of interest" description="Disordered" evidence="1">
    <location>
        <begin position="230"/>
        <end position="284"/>
    </location>
</feature>
<comment type="caution">
    <text evidence="2">The sequence shown here is derived from an EMBL/GenBank/DDBJ whole genome shotgun (WGS) entry which is preliminary data.</text>
</comment>
<dbReference type="EMBL" id="CABFNP030001261">
    <property type="protein sequence ID" value="CAI6094976.1"/>
    <property type="molecule type" value="Genomic_DNA"/>
</dbReference>
<feature type="compositionally biased region" description="Basic residues" evidence="1">
    <location>
        <begin position="491"/>
        <end position="506"/>
    </location>
</feature>
<keyword evidence="3" id="KW-1185">Reference proteome</keyword>
<evidence type="ECO:0000256" key="1">
    <source>
        <dbReference type="SAM" id="MobiDB-lite"/>
    </source>
</evidence>
<sequence length="1286" mass="149116">MSAQPSECQALELSRAEKCHNEATHVDGLFCWFHSKQVYGLYLGYKRRNARLDALDDDAPDYLKSSTVPLANQTFHALDDEKALQDVHAHLFESQRHTVLRALEKLDRRIAKLLYEKEQWFAWARQALDKEEANRDKEQMKIKQEAALFKSRWAVVQARLKRNRQEEEKKRHGAYPEAAYQERKAMDSAGEDGDEEWDPIEDEDLDKCYQYVDLIKHFLWMEVLEQDQTASNVEPVPTGNFEDSAPAKESSTAAKKPKKKSKKGSTSKAALDSNSYKTVHGAESGQKTLLAMKASGPVVTGEEKREPDKSSIETEVDMRKRLKEGVEKDHSHSWGTQLVGSLENPHATFERTAPMTDENIDAAVEEVKEIKLLLFCRLFLAHASLLPVALRASNVEEFLQDAEITESDLRDLCLKVEAPTLQNIRDACADFARGHEPEDNSDEHIEDEEETEDFQDLLAGEKRYQNLHSKDWFLEHILDGQNRIAETDKSKSKKRRDKKKSKKTKNLTNKKTKITICGQTIWNHASEKAMSRDGWLQFSIIAKGCDLKHAIQLCRNWSEFSDLNLLALWQFFPVSNWVSWTPNQMVEHLQKLAFFPYFIGTNTKQYSHYYQVGGRGQARRQHDINEARNVITGHMKRNDPVTHRFLQYLIMRTVEVLVLVRDGKTGRVITAPREEHLWTYRRMSGIGRASRNEWFNLLEVGPQFFALTDKLREWRFGFEDYYDVYIWDFVPCQTANSLSNTIIYELRNAWRLTNPREIYSHMMPLLSSLTREETTMRTRKVKPGEDVRTIWDTVNSDSSEFVMFQVNEHDKEVVTKRGAELAKCSYLFFNEGNALEDAVLFPDELDSNNKSVPFREMKNPIDRLETGILKPRMRSWAKIMDTITSDVASTTLNAQEEEDKIEQWGWKWPEICESGLDALCFNTYPDEMEKVLMRTRVTEIGNLDVQEHYGSSSDVEVIERERSIADEPIRNDLSAPWPHAFVVNDILQAFATMAMFFPDLKVTALVTKFIQSDQCKNFKNSLVFNPRERGKTQPERRGRTSYKLRDAKFWDEWNKVWNAEGYYYTENIPLEWNIALRPIIAKLYRAGVITPRYAENDRQIILGVAMANAEPHRPGKVDLFVNYHTPYCQFNPDLPPNYTQPDRWPALLPLAQKFASKHEGARFALLRLWSAPHFYPLMVGPNNRENAGFFLDGVGRPWEFRFVPKDMLASESMIHKMVQTRLKFMHKQVGDRVAHREDLVLVMAEDSKQLFKYATAVTFALQTRPWIMEVDLWKSFVNVELGVLDR</sequence>